<dbReference type="EMBL" id="LSRX01000250">
    <property type="protein sequence ID" value="OLQ02918.1"/>
    <property type="molecule type" value="Genomic_DNA"/>
</dbReference>
<dbReference type="AlphaFoldDB" id="A0A1Q9E684"/>
<evidence type="ECO:0000313" key="1">
    <source>
        <dbReference type="EMBL" id="OLQ02918.1"/>
    </source>
</evidence>
<proteinExistence type="predicted"/>
<evidence type="ECO:0000313" key="2">
    <source>
        <dbReference type="Proteomes" id="UP000186817"/>
    </source>
</evidence>
<dbReference type="OrthoDB" id="10309885at2759"/>
<keyword evidence="2" id="KW-1185">Reference proteome</keyword>
<dbReference type="Proteomes" id="UP000186817">
    <property type="component" value="Unassembled WGS sequence"/>
</dbReference>
<name>A0A1Q9E684_SYMMI</name>
<gene>
    <name evidence="1" type="ORF">AK812_SmicGene14183</name>
</gene>
<organism evidence="1 2">
    <name type="scientific">Symbiodinium microadriaticum</name>
    <name type="common">Dinoflagellate</name>
    <name type="synonym">Zooxanthella microadriatica</name>
    <dbReference type="NCBI Taxonomy" id="2951"/>
    <lineage>
        <taxon>Eukaryota</taxon>
        <taxon>Sar</taxon>
        <taxon>Alveolata</taxon>
        <taxon>Dinophyceae</taxon>
        <taxon>Suessiales</taxon>
        <taxon>Symbiodiniaceae</taxon>
        <taxon>Symbiodinium</taxon>
    </lineage>
</organism>
<reference evidence="1 2" key="1">
    <citation type="submission" date="2016-02" db="EMBL/GenBank/DDBJ databases">
        <title>Genome analysis of coral dinoflagellate symbionts highlights evolutionary adaptations to a symbiotic lifestyle.</title>
        <authorList>
            <person name="Aranda M."/>
            <person name="Li Y."/>
            <person name="Liew Y.J."/>
            <person name="Baumgarten S."/>
            <person name="Simakov O."/>
            <person name="Wilson M."/>
            <person name="Piel J."/>
            <person name="Ashoor H."/>
            <person name="Bougouffa S."/>
            <person name="Bajic V.B."/>
            <person name="Ryu T."/>
            <person name="Ravasi T."/>
            <person name="Bayer T."/>
            <person name="Micklem G."/>
            <person name="Kim H."/>
            <person name="Bhak J."/>
            <person name="Lajeunesse T.C."/>
            <person name="Voolstra C.R."/>
        </authorList>
    </citation>
    <scope>NUCLEOTIDE SEQUENCE [LARGE SCALE GENOMIC DNA]</scope>
    <source>
        <strain evidence="1 2">CCMP2467</strain>
    </source>
</reference>
<accession>A0A1Q9E684</accession>
<protein>
    <submittedName>
        <fullName evidence="1">Uncharacterized protein</fullName>
    </submittedName>
</protein>
<sequence length="306" mass="33499">MSELEHDFGSLELRGVSDMHDNSIDHLFQIGAVVAAAQGMKESDGSRWDTWDANDFLCDPVLSASDPDKVVEPLRRAVENARTLEVPHKVFTDMASGSGDYVGPAVHFDRTEQEISVQEIPRDFVLDCAKIDDEIGVAIASELDVVDRLHAHFVALEYFTVHEFTRGYAVKKNSLEFATAGAEVLESDDILDAHFLEFLHEINLAADPLLFCSETVVMARGDALLENLLVGQKTFGASAARLCPMQLGLERAAIIATIVRRSMPHFKASFQITTPPADRTRPVGSAASGMAFVKNKGTSKSMFAML</sequence>
<comment type="caution">
    <text evidence="1">The sequence shown here is derived from an EMBL/GenBank/DDBJ whole genome shotgun (WGS) entry which is preliminary data.</text>
</comment>